<feature type="chain" id="PRO_5020561774" evidence="2">
    <location>
        <begin position="34"/>
        <end position="180"/>
    </location>
</feature>
<feature type="compositionally biased region" description="Basic and acidic residues" evidence="1">
    <location>
        <begin position="66"/>
        <end position="80"/>
    </location>
</feature>
<dbReference type="KEGG" id="ltr:EVS81_00750"/>
<evidence type="ECO:0000313" key="4">
    <source>
        <dbReference type="Proteomes" id="UP000289260"/>
    </source>
</evidence>
<organism evidence="3 4">
    <name type="scientific">Leucobacter triazinivorans</name>
    <dbReference type="NCBI Taxonomy" id="1784719"/>
    <lineage>
        <taxon>Bacteria</taxon>
        <taxon>Bacillati</taxon>
        <taxon>Actinomycetota</taxon>
        <taxon>Actinomycetes</taxon>
        <taxon>Micrococcales</taxon>
        <taxon>Microbacteriaceae</taxon>
        <taxon>Leucobacter</taxon>
    </lineage>
</organism>
<accession>A0A4V0Z186</accession>
<dbReference type="AlphaFoldDB" id="A0A4V0Z186"/>
<sequence length="180" mass="18675">MMRRIGERGRSAQRTAIGAALAVGLLLSAAACAPEPGPTGVPGTGDDKSLDGAPGAGSAESGEESWPEREPEGGTPKHTEVPASFPSDDFITGPDATVDDVGERTPDSWFLVLRAETAEDADARWQTVIDASGFTVVDEHTTADGGVSARFTNERLIVDALTLPQPDGGVLLSYDIERAG</sequence>
<dbReference type="PROSITE" id="PS51257">
    <property type="entry name" value="PROKAR_LIPOPROTEIN"/>
    <property type="match status" value="1"/>
</dbReference>
<reference evidence="3 4" key="1">
    <citation type="submission" date="2019-02" db="EMBL/GenBank/DDBJ databases">
        <authorList>
            <person name="Sun L."/>
            <person name="Pan D."/>
            <person name="Wu X."/>
        </authorList>
    </citation>
    <scope>NUCLEOTIDE SEQUENCE [LARGE SCALE GENOMIC DNA]</scope>
    <source>
        <strain evidence="3 4">JW-1</strain>
    </source>
</reference>
<keyword evidence="2" id="KW-0732">Signal</keyword>
<dbReference type="Proteomes" id="UP000289260">
    <property type="component" value="Chromosome"/>
</dbReference>
<dbReference type="OrthoDB" id="4990809at2"/>
<evidence type="ECO:0000256" key="2">
    <source>
        <dbReference type="SAM" id="SignalP"/>
    </source>
</evidence>
<feature type="signal peptide" evidence="2">
    <location>
        <begin position="1"/>
        <end position="33"/>
    </location>
</feature>
<dbReference type="EMBL" id="CP035806">
    <property type="protein sequence ID" value="QBE47539.1"/>
    <property type="molecule type" value="Genomic_DNA"/>
</dbReference>
<keyword evidence="4" id="KW-1185">Reference proteome</keyword>
<proteinExistence type="predicted"/>
<protein>
    <submittedName>
        <fullName evidence="3">Uncharacterized protein</fullName>
    </submittedName>
</protein>
<feature type="region of interest" description="Disordered" evidence="1">
    <location>
        <begin position="32"/>
        <end position="103"/>
    </location>
</feature>
<evidence type="ECO:0000313" key="3">
    <source>
        <dbReference type="EMBL" id="QBE47539.1"/>
    </source>
</evidence>
<evidence type="ECO:0000256" key="1">
    <source>
        <dbReference type="SAM" id="MobiDB-lite"/>
    </source>
</evidence>
<name>A0A4V0Z186_9MICO</name>
<gene>
    <name evidence="3" type="ORF">EVS81_00750</name>
</gene>
<dbReference type="RefSeq" id="WP_130108697.1">
    <property type="nucleotide sequence ID" value="NZ_CP035806.1"/>
</dbReference>